<sequence length="63" mass="7529">MVQSREQQVPKPQQIESHNDSFSLKIFHFYKDNTIIFNLNKSINFFKNAQFFMQKKSQDQTSA</sequence>
<comment type="caution">
    <text evidence="1">The sequence shown here is derived from an EMBL/GenBank/DDBJ whole genome shotgun (WGS) entry which is preliminary data.</text>
</comment>
<dbReference type="Proteomes" id="UP000003697">
    <property type="component" value="Unassembled WGS sequence"/>
</dbReference>
<organism evidence="1 2">
    <name type="scientific">Streptococcus vestibularis ATCC 49124</name>
    <dbReference type="NCBI Taxonomy" id="889206"/>
    <lineage>
        <taxon>Bacteria</taxon>
        <taxon>Bacillati</taxon>
        <taxon>Bacillota</taxon>
        <taxon>Bacilli</taxon>
        <taxon>Lactobacillales</taxon>
        <taxon>Streptococcaceae</taxon>
        <taxon>Streptococcus</taxon>
    </lineage>
</organism>
<gene>
    <name evidence="1" type="ORF">HMPREF9425_1749</name>
</gene>
<keyword evidence="2" id="KW-1185">Reference proteome</keyword>
<accession>A0ABN0CER9</accession>
<evidence type="ECO:0000313" key="2">
    <source>
        <dbReference type="Proteomes" id="UP000003697"/>
    </source>
</evidence>
<dbReference type="EMBL" id="AEVI01000078">
    <property type="protein sequence ID" value="EFX95347.1"/>
    <property type="molecule type" value="Genomic_DNA"/>
</dbReference>
<protein>
    <submittedName>
        <fullName evidence="1">Uncharacterized protein</fullName>
    </submittedName>
</protein>
<proteinExistence type="predicted"/>
<evidence type="ECO:0000313" key="1">
    <source>
        <dbReference type="EMBL" id="EFX95347.1"/>
    </source>
</evidence>
<reference evidence="1 2" key="1">
    <citation type="submission" date="2011-01" db="EMBL/GenBank/DDBJ databases">
        <authorList>
            <person name="Muzny D."/>
            <person name="Qin X."/>
            <person name="Buhay C."/>
            <person name="Dugan-Rocha S."/>
            <person name="Ding Y."/>
            <person name="Chen G."/>
            <person name="Hawes A."/>
            <person name="Holder M."/>
            <person name="Jhangiani S."/>
            <person name="Johnson A."/>
            <person name="Khan Z."/>
            <person name="Li Z."/>
            <person name="Liu W."/>
            <person name="Liu X."/>
            <person name="Perez L."/>
            <person name="Shen H."/>
            <person name="Wang Q."/>
            <person name="Watt J."/>
            <person name="Xi L."/>
            <person name="Xin Y."/>
            <person name="Zhou J."/>
            <person name="Deng J."/>
            <person name="Jiang H."/>
            <person name="Liu Y."/>
            <person name="Qu J."/>
            <person name="Song X.-Z."/>
            <person name="Zhang L."/>
            <person name="Villasana D."/>
            <person name="Johnson A."/>
            <person name="Liu J."/>
            <person name="Liyanage D."/>
            <person name="Lorensuhewa L."/>
            <person name="Robinson T."/>
            <person name="Song A."/>
            <person name="Song B.-B."/>
            <person name="Dinh H."/>
            <person name="Thornton R."/>
            <person name="Coyle M."/>
            <person name="Francisco L."/>
            <person name="Jackson L."/>
            <person name="Javaid M."/>
            <person name="Korchina V."/>
            <person name="Kovar C."/>
            <person name="Mata R."/>
            <person name="Mathew T."/>
            <person name="Ngo R."/>
            <person name="Nguyen L."/>
            <person name="Nguyen N."/>
            <person name="Okwuonu G."/>
            <person name="Ongeri F."/>
            <person name="Pham C."/>
            <person name="Simmons D."/>
            <person name="Wilczek-Boney K."/>
            <person name="Hale W."/>
            <person name="Jakkamsetti A."/>
            <person name="Pham P."/>
            <person name="Ruth R."/>
            <person name="San Lucas F."/>
            <person name="Warren J."/>
            <person name="Zhang J."/>
            <person name="Zhao Z."/>
            <person name="Zhou C."/>
            <person name="Zhu D."/>
            <person name="Lee S."/>
            <person name="Bess C."/>
            <person name="Blankenburg K."/>
            <person name="Forbes L."/>
            <person name="Fu Q."/>
            <person name="Gubbala S."/>
            <person name="Hirani K."/>
            <person name="Jayaseelan J.C."/>
            <person name="Lara F."/>
            <person name="Munidasa M."/>
            <person name="Palculict T."/>
            <person name="Patil S."/>
            <person name="Pu L.-L."/>
            <person name="Saada N."/>
            <person name="Tang L."/>
            <person name="Weissenberger G."/>
            <person name="Zhu Y."/>
            <person name="Hemphill L."/>
            <person name="Shang Y."/>
            <person name="Youmans B."/>
            <person name="Ayvaz T."/>
            <person name="Ross M."/>
            <person name="Santibanez J."/>
            <person name="Aqrawi P."/>
            <person name="Gross S."/>
            <person name="Joshi V."/>
            <person name="Fowler G."/>
            <person name="Nazareth L."/>
            <person name="Reid J."/>
            <person name="Worley K."/>
            <person name="Petrosino J."/>
            <person name="Highlander S."/>
            <person name="Gibbs R."/>
        </authorList>
    </citation>
    <scope>NUCLEOTIDE SEQUENCE [LARGE SCALE GENOMIC DNA]</scope>
    <source>
        <strain evidence="1 2">ATCC 49124</strain>
    </source>
</reference>
<name>A0ABN0CER9_STRVE</name>